<dbReference type="GO" id="GO:0003877">
    <property type="term" value="F:ATP:ADP adenylyltransferase activity"/>
    <property type="evidence" value="ECO:0007669"/>
    <property type="project" value="InterPro"/>
</dbReference>
<dbReference type="Pfam" id="PF19327">
    <property type="entry name" value="Ap4A_phos_N"/>
    <property type="match status" value="1"/>
</dbReference>
<dbReference type="Gene3D" id="3.30.428.70">
    <property type="match status" value="1"/>
</dbReference>
<sequence length="417" mass="46337">MRRGLSSLYNLSSQRFTSTSTKVTSLRTSRMAYPSTSSSPSEILSILPDKFESARMSGELFYFPSTAKNVQSSGRRFNICCSPALLNKEKAKADILASVASESSPDHKRQRIEKQNNDGGADQSSGHKSLQNPTEPFKPPYSPDLYVGHLEGIDGEPGMSILLNKYAVLRDHILLCPTSYEPQNLPPSPSQLALAYLFLLAASRHTKPRRMMGFYNGGPVAGASQKWRHIQLIEVPDGRAPVEDWVQSMRFESDDEPLILPHVPYLHIVHSLSKLRHLPFSLSANDLEQVVEILAPALMRCLDLVFQALRVGKVEGETGWNLLLTLDHLHLIPRTKADYQLSAPHTTHVDLNACAYAGLFLVRSEEEDQTLLQAVEPQGGLDVVLRHCGVSREHGEQAIEAMNAHKGMLEDMQQLAR</sequence>
<reference evidence="4 5" key="1">
    <citation type="submission" date="2017-03" db="EMBL/GenBank/DDBJ databases">
        <title>Widespread Adenine N6-methylation of Active Genes in Fungi.</title>
        <authorList>
            <consortium name="DOE Joint Genome Institute"/>
            <person name="Mondo S.J."/>
            <person name="Dannebaum R.O."/>
            <person name="Kuo R.C."/>
            <person name="Louie K.B."/>
            <person name="Bewick A.J."/>
            <person name="Labutti K."/>
            <person name="Haridas S."/>
            <person name="Kuo A."/>
            <person name="Salamov A."/>
            <person name="Ahrendt S.R."/>
            <person name="Lau R."/>
            <person name="Bowen B.P."/>
            <person name="Lipzen A."/>
            <person name="Sullivan W."/>
            <person name="Andreopoulos W.B."/>
            <person name="Clum A."/>
            <person name="Lindquist E."/>
            <person name="Daum C."/>
            <person name="Northen T.R."/>
            <person name="Ramamoorthy G."/>
            <person name="Schmitz R.J."/>
            <person name="Gryganskyi A."/>
            <person name="Culley D."/>
            <person name="Magnuson J."/>
            <person name="James T.Y."/>
            <person name="O'Malley M.A."/>
            <person name="Stajich J.E."/>
            <person name="Spatafora J.W."/>
            <person name="Visel A."/>
            <person name="Grigoriev I.V."/>
        </authorList>
    </citation>
    <scope>NUCLEOTIDE SEQUENCE [LARGE SCALE GENOMIC DNA]</scope>
    <source>
        <strain evidence="4 5">NRRL Y-17943</strain>
    </source>
</reference>
<evidence type="ECO:0000256" key="1">
    <source>
        <dbReference type="SAM" id="MobiDB-lite"/>
    </source>
</evidence>
<dbReference type="InParanoid" id="A0A1Y1UAA9"/>
<comment type="caution">
    <text evidence="4">The sequence shown here is derived from an EMBL/GenBank/DDBJ whole genome shotgun (WGS) entry which is preliminary data.</text>
</comment>
<dbReference type="InterPro" id="IPR036265">
    <property type="entry name" value="HIT-like_sf"/>
</dbReference>
<dbReference type="Pfam" id="PF09830">
    <property type="entry name" value="ATP_transf"/>
    <property type="match status" value="1"/>
</dbReference>
<keyword evidence="5" id="KW-1185">Reference proteome</keyword>
<dbReference type="InterPro" id="IPR019200">
    <property type="entry name" value="ATP_adenylylTrfase_C"/>
</dbReference>
<dbReference type="EMBL" id="NBSH01000012">
    <property type="protein sequence ID" value="ORX34968.1"/>
    <property type="molecule type" value="Genomic_DNA"/>
</dbReference>
<dbReference type="SUPFAM" id="SSF54197">
    <property type="entry name" value="HIT-like"/>
    <property type="match status" value="1"/>
</dbReference>
<dbReference type="GO" id="GO:0005524">
    <property type="term" value="F:ATP binding"/>
    <property type="evidence" value="ECO:0007669"/>
    <property type="project" value="InterPro"/>
</dbReference>
<evidence type="ECO:0000259" key="2">
    <source>
        <dbReference type="Pfam" id="PF09830"/>
    </source>
</evidence>
<feature type="region of interest" description="Disordered" evidence="1">
    <location>
        <begin position="99"/>
        <end position="141"/>
    </location>
</feature>
<dbReference type="PANTHER" id="PTHR38420:SF1">
    <property type="entry name" value="PUTATIVE (AFU_ORTHOLOGUE AFUA_5G14690)-RELATED"/>
    <property type="match status" value="1"/>
</dbReference>
<feature type="compositionally biased region" description="Basic and acidic residues" evidence="1">
    <location>
        <begin position="104"/>
        <end position="116"/>
    </location>
</feature>
<dbReference type="Proteomes" id="UP000193218">
    <property type="component" value="Unassembled WGS sequence"/>
</dbReference>
<dbReference type="OrthoDB" id="10267950at2759"/>
<proteinExistence type="predicted"/>
<evidence type="ECO:0000313" key="5">
    <source>
        <dbReference type="Proteomes" id="UP000193218"/>
    </source>
</evidence>
<dbReference type="GO" id="GO:0009117">
    <property type="term" value="P:nucleotide metabolic process"/>
    <property type="evidence" value="ECO:0007669"/>
    <property type="project" value="InterPro"/>
</dbReference>
<accession>A0A1Y1UAA9</accession>
<name>A0A1Y1UAA9_9TREE</name>
<feature type="domain" description="ATP adenylyltransferase C-terminal" evidence="2">
    <location>
        <begin position="261"/>
        <end position="390"/>
    </location>
</feature>
<dbReference type="PANTHER" id="PTHR38420">
    <property type="entry name" value="AP-4-A PHOSPHORYLASE II"/>
    <property type="match status" value="1"/>
</dbReference>
<dbReference type="GeneID" id="33558430"/>
<dbReference type="InterPro" id="IPR043171">
    <property type="entry name" value="Ap4A_phos1/2-like"/>
</dbReference>
<feature type="domain" description="Ap4A phosphorylase 1/2 N-terminal" evidence="3">
    <location>
        <begin position="121"/>
        <end position="236"/>
    </location>
</feature>
<feature type="compositionally biased region" description="Polar residues" evidence="1">
    <location>
        <begin position="122"/>
        <end position="134"/>
    </location>
</feature>
<evidence type="ECO:0000313" key="4">
    <source>
        <dbReference type="EMBL" id="ORX34968.1"/>
    </source>
</evidence>
<dbReference type="InterPro" id="IPR009163">
    <property type="entry name" value="Ap4A_phos1/2"/>
</dbReference>
<dbReference type="InterPro" id="IPR045759">
    <property type="entry name" value="Ap4A_phos1/2_N"/>
</dbReference>
<dbReference type="RefSeq" id="XP_021869184.1">
    <property type="nucleotide sequence ID" value="XM_022016621.1"/>
</dbReference>
<evidence type="ECO:0000259" key="3">
    <source>
        <dbReference type="Pfam" id="PF19327"/>
    </source>
</evidence>
<organism evidence="4 5">
    <name type="scientific">Kockovaella imperatae</name>
    <dbReference type="NCBI Taxonomy" id="4999"/>
    <lineage>
        <taxon>Eukaryota</taxon>
        <taxon>Fungi</taxon>
        <taxon>Dikarya</taxon>
        <taxon>Basidiomycota</taxon>
        <taxon>Agaricomycotina</taxon>
        <taxon>Tremellomycetes</taxon>
        <taxon>Tremellales</taxon>
        <taxon>Cuniculitremaceae</taxon>
        <taxon>Kockovaella</taxon>
    </lineage>
</organism>
<dbReference type="STRING" id="4999.A0A1Y1UAA9"/>
<dbReference type="AlphaFoldDB" id="A0A1Y1UAA9"/>
<gene>
    <name evidence="4" type="ORF">BD324DRAFT_633405</name>
</gene>
<protein>
    <submittedName>
        <fullName evidence="4">Uncharacterized protein</fullName>
    </submittedName>
</protein>